<comment type="caution">
    <text evidence="2">The sequence shown here is derived from an EMBL/GenBank/DDBJ whole genome shotgun (WGS) entry which is preliminary data.</text>
</comment>
<reference evidence="2 3" key="1">
    <citation type="submission" date="2013-09" db="EMBL/GenBank/DDBJ databases">
        <title>Biodegradation of hydrocarbons in the deep terrestrial subsurface : characterization of a microbial consortium composed of two Desulfotomaculum species originating from a deep geological formation.</title>
        <authorList>
            <person name="Aullo T."/>
            <person name="Berlendis S."/>
            <person name="Lascourreges J.-F."/>
            <person name="Dessort D."/>
            <person name="Saint-Laurent S."/>
            <person name="Schraauwers B."/>
            <person name="Mas J."/>
            <person name="Magot M."/>
            <person name="Ranchou-Peyruse A."/>
        </authorList>
    </citation>
    <scope>NUCLEOTIDE SEQUENCE [LARGE SCALE GENOMIC DNA]</scope>
    <source>
        <strain evidence="2 3">Bs107</strain>
    </source>
</reference>
<keyword evidence="3" id="KW-1185">Reference proteome</keyword>
<protein>
    <submittedName>
        <fullName evidence="2">Uncharacterized protein</fullName>
    </submittedName>
</protein>
<evidence type="ECO:0000313" key="2">
    <source>
        <dbReference type="EMBL" id="PHJ38636.1"/>
    </source>
</evidence>
<feature type="compositionally biased region" description="Basic residues" evidence="1">
    <location>
        <begin position="11"/>
        <end position="25"/>
    </location>
</feature>
<organism evidence="2 3">
    <name type="scientific">Desulforamulus profundi</name>
    <dbReference type="NCBI Taxonomy" id="1383067"/>
    <lineage>
        <taxon>Bacteria</taxon>
        <taxon>Bacillati</taxon>
        <taxon>Bacillota</taxon>
        <taxon>Clostridia</taxon>
        <taxon>Eubacteriales</taxon>
        <taxon>Peptococcaceae</taxon>
        <taxon>Desulforamulus</taxon>
    </lineage>
</organism>
<accession>A0A2C6MGV5</accession>
<name>A0A2C6MGV5_9FIRM</name>
<evidence type="ECO:0000256" key="1">
    <source>
        <dbReference type="SAM" id="MobiDB-lite"/>
    </source>
</evidence>
<gene>
    <name evidence="2" type="ORF">P378_08700</name>
</gene>
<proteinExistence type="predicted"/>
<dbReference type="Proteomes" id="UP000222564">
    <property type="component" value="Unassembled WGS sequence"/>
</dbReference>
<dbReference type="EMBL" id="AWQQ01000047">
    <property type="protein sequence ID" value="PHJ38636.1"/>
    <property type="molecule type" value="Genomic_DNA"/>
</dbReference>
<evidence type="ECO:0000313" key="3">
    <source>
        <dbReference type="Proteomes" id="UP000222564"/>
    </source>
</evidence>
<feature type="region of interest" description="Disordered" evidence="1">
    <location>
        <begin position="1"/>
        <end position="32"/>
    </location>
</feature>
<sequence>MTGGMGMFNNGRRKERPTGKKRRSFQKPLMKESLIPSILSDFRPRVKGEGFG</sequence>
<dbReference type="AlphaFoldDB" id="A0A2C6MGV5"/>